<feature type="transmembrane region" description="Helical" evidence="6">
    <location>
        <begin position="184"/>
        <end position="212"/>
    </location>
</feature>
<sequence>MYQESFQAAANAAIKKVKLLKNNPVGYLLLALLAGMYIGFGILLAFTIGAQLGKNPAANLIKGLVFGVALSLVIIPGAELFTGNNFVMGAGLLEKKIKLGQALLLWLVCWIGNLLGAGLLAWMYVKSGLDLPAIAGAFTKAAAAKMAAPAGQLFLRGILCNILVCLAVWSGFQSKNDAAKLIMVFWCLLAFFSTGFEHSVANMTTLVVALMAPAGRGVSLGGLGYNLLWVTLGNMVGGICFVALPYWLAARDKQ</sequence>
<dbReference type="Pfam" id="PF01226">
    <property type="entry name" value="Form_Nir_trans"/>
    <property type="match status" value="1"/>
</dbReference>
<dbReference type="AlphaFoldDB" id="A0A916QFM0"/>
<dbReference type="InterPro" id="IPR023271">
    <property type="entry name" value="Aquaporin-like"/>
</dbReference>
<feature type="transmembrane region" description="Helical" evidence="6">
    <location>
        <begin position="25"/>
        <end position="48"/>
    </location>
</feature>
<gene>
    <name evidence="7" type="primary">focA</name>
    <name evidence="7" type="ORF">LCB40_00040</name>
</gene>
<dbReference type="PROSITE" id="PS01005">
    <property type="entry name" value="FORMATE_NITRITE_TP_1"/>
    <property type="match status" value="1"/>
</dbReference>
<keyword evidence="3 6" id="KW-1133">Transmembrane helix</keyword>
<comment type="caution">
    <text evidence="7">The sequence shown here is derived from an EMBL/GenBank/DDBJ whole genome shotgun (WGS) entry which is preliminary data.</text>
</comment>
<feature type="transmembrane region" description="Helical" evidence="6">
    <location>
        <begin position="103"/>
        <end position="125"/>
    </location>
</feature>
<dbReference type="GO" id="GO:0015499">
    <property type="term" value="F:formate transmembrane transporter activity"/>
    <property type="evidence" value="ECO:0007669"/>
    <property type="project" value="TreeGrafter"/>
</dbReference>
<dbReference type="InterPro" id="IPR000292">
    <property type="entry name" value="For/NO2_transpt"/>
</dbReference>
<dbReference type="InterPro" id="IPR024002">
    <property type="entry name" value="For/NO2_transpt_CS"/>
</dbReference>
<evidence type="ECO:0000256" key="2">
    <source>
        <dbReference type="ARBA" id="ARBA00022692"/>
    </source>
</evidence>
<dbReference type="PROSITE" id="PS01006">
    <property type="entry name" value="FORMATE_NITRITE_TP_2"/>
    <property type="match status" value="1"/>
</dbReference>
<evidence type="ECO:0000256" key="1">
    <source>
        <dbReference type="ARBA" id="ARBA00004141"/>
    </source>
</evidence>
<organism evidence="7 8">
    <name type="scientific">Lactobacillus corticis</name>
    <dbReference type="NCBI Taxonomy" id="2201249"/>
    <lineage>
        <taxon>Bacteria</taxon>
        <taxon>Bacillati</taxon>
        <taxon>Bacillota</taxon>
        <taxon>Bacilli</taxon>
        <taxon>Lactobacillales</taxon>
        <taxon>Lactobacillaceae</taxon>
        <taxon>Lactobacillus</taxon>
    </lineage>
</organism>
<name>A0A916QFM0_9LACO</name>
<protein>
    <submittedName>
        <fullName evidence="7">Formate/nitrite transporter</fullName>
    </submittedName>
</protein>
<comment type="similarity">
    <text evidence="5">Belongs to the FNT transporter (TC 1.A.16) family.</text>
</comment>
<evidence type="ECO:0000256" key="6">
    <source>
        <dbReference type="SAM" id="Phobius"/>
    </source>
</evidence>
<proteinExistence type="inferred from homology"/>
<keyword evidence="4 6" id="KW-0472">Membrane</keyword>
<keyword evidence="2 6" id="KW-0812">Transmembrane</keyword>
<dbReference type="Gene3D" id="1.20.1080.10">
    <property type="entry name" value="Glycerol uptake facilitator protein"/>
    <property type="match status" value="1"/>
</dbReference>
<dbReference type="GO" id="GO:0005886">
    <property type="term" value="C:plasma membrane"/>
    <property type="evidence" value="ECO:0007669"/>
    <property type="project" value="TreeGrafter"/>
</dbReference>
<dbReference type="RefSeq" id="WP_212779841.1">
    <property type="nucleotide sequence ID" value="NZ_BMAY01000001.1"/>
</dbReference>
<dbReference type="PANTHER" id="PTHR30520">
    <property type="entry name" value="FORMATE TRANSPORTER-RELATED"/>
    <property type="match status" value="1"/>
</dbReference>
<dbReference type="EMBL" id="BMAY01000001">
    <property type="protein sequence ID" value="GFZ26124.1"/>
    <property type="molecule type" value="Genomic_DNA"/>
</dbReference>
<evidence type="ECO:0000256" key="3">
    <source>
        <dbReference type="ARBA" id="ARBA00022989"/>
    </source>
</evidence>
<dbReference type="Proteomes" id="UP000677218">
    <property type="component" value="Unassembled WGS sequence"/>
</dbReference>
<dbReference type="PANTHER" id="PTHR30520:SF8">
    <property type="entry name" value="NITRITE TRANSPORTER NIRC"/>
    <property type="match status" value="1"/>
</dbReference>
<reference evidence="7" key="1">
    <citation type="submission" date="2020-08" db="EMBL/GenBank/DDBJ databases">
        <title>Taxonomic study for Lactobacillus species isolated from hardwood bark.</title>
        <authorList>
            <person name="Tohno M."/>
            <person name="Tanizawa Y."/>
        </authorList>
    </citation>
    <scope>NUCLEOTIDE SEQUENCE</scope>
    <source>
        <strain evidence="7">B40</strain>
    </source>
</reference>
<evidence type="ECO:0000256" key="5">
    <source>
        <dbReference type="ARBA" id="ARBA00049660"/>
    </source>
</evidence>
<evidence type="ECO:0000313" key="8">
    <source>
        <dbReference type="Proteomes" id="UP000677218"/>
    </source>
</evidence>
<keyword evidence="8" id="KW-1185">Reference proteome</keyword>
<feature type="transmembrane region" description="Helical" evidence="6">
    <location>
        <begin position="153"/>
        <end position="172"/>
    </location>
</feature>
<evidence type="ECO:0000256" key="4">
    <source>
        <dbReference type="ARBA" id="ARBA00023136"/>
    </source>
</evidence>
<evidence type="ECO:0000313" key="7">
    <source>
        <dbReference type="EMBL" id="GFZ26124.1"/>
    </source>
</evidence>
<comment type="subcellular location">
    <subcellularLocation>
        <location evidence="1">Membrane</location>
        <topology evidence="1">Multi-pass membrane protein</topology>
    </subcellularLocation>
</comment>
<accession>A0A916QFM0</accession>
<feature type="transmembrane region" description="Helical" evidence="6">
    <location>
        <begin position="60"/>
        <end position="82"/>
    </location>
</feature>
<feature type="transmembrane region" description="Helical" evidence="6">
    <location>
        <begin position="227"/>
        <end position="249"/>
    </location>
</feature>